<dbReference type="PROSITE" id="PS00211">
    <property type="entry name" value="ABC_TRANSPORTER_1"/>
    <property type="match status" value="1"/>
</dbReference>
<dbReference type="InterPro" id="IPR003593">
    <property type="entry name" value="AAA+_ATPase"/>
</dbReference>
<dbReference type="EMBL" id="BAABJQ010000008">
    <property type="protein sequence ID" value="GAA5186675.1"/>
    <property type="molecule type" value="Genomic_DNA"/>
</dbReference>
<gene>
    <name evidence="5" type="ORF">GCM10023322_33470</name>
</gene>
<dbReference type="PANTHER" id="PTHR24220">
    <property type="entry name" value="IMPORT ATP-BINDING PROTEIN"/>
    <property type="match status" value="1"/>
</dbReference>
<evidence type="ECO:0000256" key="3">
    <source>
        <dbReference type="ARBA" id="ARBA00022840"/>
    </source>
</evidence>
<dbReference type="Pfam" id="PF00005">
    <property type="entry name" value="ABC_tran"/>
    <property type="match status" value="1"/>
</dbReference>
<evidence type="ECO:0000313" key="6">
    <source>
        <dbReference type="Proteomes" id="UP001501570"/>
    </source>
</evidence>
<dbReference type="InterPro" id="IPR017911">
    <property type="entry name" value="MacB-like_ATP-bd"/>
</dbReference>
<dbReference type="RefSeq" id="WP_345630561.1">
    <property type="nucleotide sequence ID" value="NZ_BAABJQ010000008.1"/>
</dbReference>
<dbReference type="CDD" id="cd03255">
    <property type="entry name" value="ABC_MJ0796_LolCDE_FtsE"/>
    <property type="match status" value="1"/>
</dbReference>
<dbReference type="InterPro" id="IPR027417">
    <property type="entry name" value="P-loop_NTPase"/>
</dbReference>
<dbReference type="Gene3D" id="3.40.50.300">
    <property type="entry name" value="P-loop containing nucleotide triphosphate hydrolases"/>
    <property type="match status" value="1"/>
</dbReference>
<dbReference type="InterPro" id="IPR015854">
    <property type="entry name" value="ABC_transpr_LolD-like"/>
</dbReference>
<organism evidence="5 6">
    <name type="scientific">Rugosimonospora acidiphila</name>
    <dbReference type="NCBI Taxonomy" id="556531"/>
    <lineage>
        <taxon>Bacteria</taxon>
        <taxon>Bacillati</taxon>
        <taxon>Actinomycetota</taxon>
        <taxon>Actinomycetes</taxon>
        <taxon>Micromonosporales</taxon>
        <taxon>Micromonosporaceae</taxon>
        <taxon>Rugosimonospora</taxon>
    </lineage>
</organism>
<dbReference type="PANTHER" id="PTHR24220:SF685">
    <property type="entry name" value="ABC TRANSPORTER RELATED"/>
    <property type="match status" value="1"/>
</dbReference>
<dbReference type="PROSITE" id="PS50893">
    <property type="entry name" value="ABC_TRANSPORTER_2"/>
    <property type="match status" value="1"/>
</dbReference>
<dbReference type="Proteomes" id="UP001501570">
    <property type="component" value="Unassembled WGS sequence"/>
</dbReference>
<comment type="caution">
    <text evidence="5">The sequence shown here is derived from an EMBL/GenBank/DDBJ whole genome shotgun (WGS) entry which is preliminary data.</text>
</comment>
<reference evidence="6" key="1">
    <citation type="journal article" date="2019" name="Int. J. Syst. Evol. Microbiol.">
        <title>The Global Catalogue of Microorganisms (GCM) 10K type strain sequencing project: providing services to taxonomists for standard genome sequencing and annotation.</title>
        <authorList>
            <consortium name="The Broad Institute Genomics Platform"/>
            <consortium name="The Broad Institute Genome Sequencing Center for Infectious Disease"/>
            <person name="Wu L."/>
            <person name="Ma J."/>
        </authorList>
    </citation>
    <scope>NUCLEOTIDE SEQUENCE [LARGE SCALE GENOMIC DNA]</scope>
    <source>
        <strain evidence="6">JCM 18304</strain>
    </source>
</reference>
<dbReference type="GO" id="GO:0005524">
    <property type="term" value="F:ATP binding"/>
    <property type="evidence" value="ECO:0007669"/>
    <property type="project" value="UniProtKB-KW"/>
</dbReference>
<keyword evidence="3 5" id="KW-0067">ATP-binding</keyword>
<evidence type="ECO:0000313" key="5">
    <source>
        <dbReference type="EMBL" id="GAA5186675.1"/>
    </source>
</evidence>
<keyword evidence="2" id="KW-0547">Nucleotide-binding</keyword>
<dbReference type="SMART" id="SM00382">
    <property type="entry name" value="AAA"/>
    <property type="match status" value="1"/>
</dbReference>
<dbReference type="InterPro" id="IPR017871">
    <property type="entry name" value="ABC_transporter-like_CS"/>
</dbReference>
<protein>
    <submittedName>
        <fullName evidence="5">ABC transporter ATP-binding protein</fullName>
    </submittedName>
</protein>
<name>A0ABP9RUC6_9ACTN</name>
<evidence type="ECO:0000259" key="4">
    <source>
        <dbReference type="PROSITE" id="PS50893"/>
    </source>
</evidence>
<feature type="domain" description="ABC transporter" evidence="4">
    <location>
        <begin position="19"/>
        <end position="256"/>
    </location>
</feature>
<sequence length="265" mass="28155">MSSATSQIQAGPVGPAAAVALRAVQKVYGRRGSQVRALDGIDIDFRTGTFTAVMGPSGSGKSTLLQCAAGLDRPSAGTVTLAGTDLANLSETGLTKLRRTRIGFIFQAFNLVSALNVRDNILLPSRLARSRPDRTWVAEVVRRVGLDGRLRRRPAQLSGGEQQRVAIARALSVRPEVIFCDEPTGALDTNTAAQVLTLLRQAVDDDGQTVVMVTHDPVAASYADRVVFLADGRIVDDLSAPGIDAIADRLVRLAGRRAQSGVSQW</sequence>
<dbReference type="SUPFAM" id="SSF52540">
    <property type="entry name" value="P-loop containing nucleoside triphosphate hydrolases"/>
    <property type="match status" value="1"/>
</dbReference>
<accession>A0ABP9RUC6</accession>
<dbReference type="InterPro" id="IPR003439">
    <property type="entry name" value="ABC_transporter-like_ATP-bd"/>
</dbReference>
<keyword evidence="1" id="KW-0813">Transport</keyword>
<evidence type="ECO:0000256" key="2">
    <source>
        <dbReference type="ARBA" id="ARBA00022741"/>
    </source>
</evidence>
<proteinExistence type="predicted"/>
<keyword evidence="6" id="KW-1185">Reference proteome</keyword>
<evidence type="ECO:0000256" key="1">
    <source>
        <dbReference type="ARBA" id="ARBA00022448"/>
    </source>
</evidence>